<dbReference type="InterPro" id="IPR036388">
    <property type="entry name" value="WH-like_DNA-bd_sf"/>
</dbReference>
<evidence type="ECO:0000256" key="3">
    <source>
        <dbReference type="ARBA" id="ARBA00023082"/>
    </source>
</evidence>
<dbReference type="InterPro" id="IPR014284">
    <property type="entry name" value="RNA_pol_sigma-70_dom"/>
</dbReference>
<dbReference type="AlphaFoldDB" id="A0A6I6F1E5"/>
<gene>
    <name evidence="8" type="ORF">GOM49_02805</name>
</gene>
<feature type="domain" description="RNA polymerase sigma factor 70 region 4 type 2" evidence="7">
    <location>
        <begin position="121"/>
        <end position="168"/>
    </location>
</feature>
<proteinExistence type="inferred from homology"/>
<dbReference type="GO" id="GO:0006352">
    <property type="term" value="P:DNA-templated transcription initiation"/>
    <property type="evidence" value="ECO:0007669"/>
    <property type="project" value="InterPro"/>
</dbReference>
<dbReference type="SUPFAM" id="SSF88659">
    <property type="entry name" value="Sigma3 and sigma4 domains of RNA polymerase sigma factors"/>
    <property type="match status" value="1"/>
</dbReference>
<evidence type="ECO:0000259" key="6">
    <source>
        <dbReference type="Pfam" id="PF04542"/>
    </source>
</evidence>
<dbReference type="InterPro" id="IPR039425">
    <property type="entry name" value="RNA_pol_sigma-70-like"/>
</dbReference>
<accession>A0A6I6F1E5</accession>
<name>A0A6I6F1E5_9CLOT</name>
<evidence type="ECO:0000256" key="1">
    <source>
        <dbReference type="ARBA" id="ARBA00010641"/>
    </source>
</evidence>
<sequence>MKVIRLLSERGDKVVKNDEFETIYKKYSTELYIYALSLCKNHHLSQDLVSETFLKVLLSIENSHQYIKYWLFRVCKNLYLDYIKKNKSLQSIDINEIKLLVEDNTLDKIILNEQRRKVYYEVLKLQTSYKEIITLYYYCNFSLKEISSIIEISQGTARTLLFRARKKLKEVLEEGLK</sequence>
<protein>
    <submittedName>
        <fullName evidence="8">Sigma-70 family RNA polymerase sigma factor</fullName>
    </submittedName>
</protein>
<keyword evidence="9" id="KW-1185">Reference proteome</keyword>
<keyword evidence="4" id="KW-0238">DNA-binding</keyword>
<evidence type="ECO:0000256" key="2">
    <source>
        <dbReference type="ARBA" id="ARBA00023015"/>
    </source>
</evidence>
<dbReference type="InterPro" id="IPR013249">
    <property type="entry name" value="RNA_pol_sigma70_r4_t2"/>
</dbReference>
<dbReference type="Gene3D" id="1.10.10.10">
    <property type="entry name" value="Winged helix-like DNA-binding domain superfamily/Winged helix DNA-binding domain"/>
    <property type="match status" value="1"/>
</dbReference>
<keyword evidence="3" id="KW-0731">Sigma factor</keyword>
<comment type="similarity">
    <text evidence="1">Belongs to the sigma-70 factor family. ECF subfamily.</text>
</comment>
<dbReference type="InterPro" id="IPR013325">
    <property type="entry name" value="RNA_pol_sigma_r2"/>
</dbReference>
<dbReference type="InterPro" id="IPR007627">
    <property type="entry name" value="RNA_pol_sigma70_r2"/>
</dbReference>
<dbReference type="CDD" id="cd06171">
    <property type="entry name" value="Sigma70_r4"/>
    <property type="match status" value="1"/>
</dbReference>
<evidence type="ECO:0000256" key="4">
    <source>
        <dbReference type="ARBA" id="ARBA00023125"/>
    </source>
</evidence>
<dbReference type="EMBL" id="CP046522">
    <property type="protein sequence ID" value="QGU94208.1"/>
    <property type="molecule type" value="Genomic_DNA"/>
</dbReference>
<keyword evidence="2" id="KW-0805">Transcription regulation</keyword>
<reference evidence="8 9" key="1">
    <citation type="submission" date="2019-12" db="EMBL/GenBank/DDBJ databases">
        <title>Genome sequenceing of Clostridium bovifaecis.</title>
        <authorList>
            <person name="Yao Y."/>
        </authorList>
    </citation>
    <scope>NUCLEOTIDE SEQUENCE [LARGE SCALE GENOMIC DNA]</scope>
    <source>
        <strain evidence="8 9">BXX</strain>
    </source>
</reference>
<evidence type="ECO:0000313" key="8">
    <source>
        <dbReference type="EMBL" id="QGU94208.1"/>
    </source>
</evidence>
<evidence type="ECO:0000259" key="7">
    <source>
        <dbReference type="Pfam" id="PF08281"/>
    </source>
</evidence>
<organism evidence="8 9">
    <name type="scientific">Clostridium bovifaecis</name>
    <dbReference type="NCBI Taxonomy" id="2184719"/>
    <lineage>
        <taxon>Bacteria</taxon>
        <taxon>Bacillati</taxon>
        <taxon>Bacillota</taxon>
        <taxon>Clostridia</taxon>
        <taxon>Eubacteriales</taxon>
        <taxon>Clostridiaceae</taxon>
        <taxon>Clostridium</taxon>
    </lineage>
</organism>
<dbReference type="SUPFAM" id="SSF88946">
    <property type="entry name" value="Sigma2 domain of RNA polymerase sigma factors"/>
    <property type="match status" value="1"/>
</dbReference>
<evidence type="ECO:0000313" key="9">
    <source>
        <dbReference type="Proteomes" id="UP000422764"/>
    </source>
</evidence>
<dbReference type="Gene3D" id="1.10.1740.10">
    <property type="match status" value="1"/>
</dbReference>
<dbReference type="PANTHER" id="PTHR43133">
    <property type="entry name" value="RNA POLYMERASE ECF-TYPE SIGMA FACTO"/>
    <property type="match status" value="1"/>
</dbReference>
<dbReference type="Pfam" id="PF04542">
    <property type="entry name" value="Sigma70_r2"/>
    <property type="match status" value="1"/>
</dbReference>
<dbReference type="Proteomes" id="UP000422764">
    <property type="component" value="Chromosome"/>
</dbReference>
<evidence type="ECO:0000256" key="5">
    <source>
        <dbReference type="ARBA" id="ARBA00023163"/>
    </source>
</evidence>
<dbReference type="NCBIfam" id="TIGR02937">
    <property type="entry name" value="sigma70-ECF"/>
    <property type="match status" value="1"/>
</dbReference>
<keyword evidence="5" id="KW-0804">Transcription</keyword>
<feature type="domain" description="RNA polymerase sigma-70 region 2" evidence="6">
    <location>
        <begin position="23"/>
        <end position="87"/>
    </location>
</feature>
<dbReference type="PANTHER" id="PTHR43133:SF8">
    <property type="entry name" value="RNA POLYMERASE SIGMA FACTOR HI_1459-RELATED"/>
    <property type="match status" value="1"/>
</dbReference>
<dbReference type="GO" id="GO:0003677">
    <property type="term" value="F:DNA binding"/>
    <property type="evidence" value="ECO:0007669"/>
    <property type="project" value="UniProtKB-KW"/>
</dbReference>
<dbReference type="GO" id="GO:0016987">
    <property type="term" value="F:sigma factor activity"/>
    <property type="evidence" value="ECO:0007669"/>
    <property type="project" value="UniProtKB-KW"/>
</dbReference>
<dbReference type="Pfam" id="PF08281">
    <property type="entry name" value="Sigma70_r4_2"/>
    <property type="match status" value="1"/>
</dbReference>
<dbReference type="InterPro" id="IPR013324">
    <property type="entry name" value="RNA_pol_sigma_r3/r4-like"/>
</dbReference>